<feature type="transmembrane region" description="Helical" evidence="1">
    <location>
        <begin position="24"/>
        <end position="48"/>
    </location>
</feature>
<dbReference type="AlphaFoldDB" id="A0A8I1EBJ1"/>
<evidence type="ECO:0000313" key="2">
    <source>
        <dbReference type="EMBL" id="MBI6882476.1"/>
    </source>
</evidence>
<proteinExistence type="predicted"/>
<organism evidence="2 3">
    <name type="scientific">Pseudomonas putida</name>
    <name type="common">Arthrobacter siderocapsulatus</name>
    <dbReference type="NCBI Taxonomy" id="303"/>
    <lineage>
        <taxon>Bacteria</taxon>
        <taxon>Pseudomonadati</taxon>
        <taxon>Pseudomonadota</taxon>
        <taxon>Gammaproteobacteria</taxon>
        <taxon>Pseudomonadales</taxon>
        <taxon>Pseudomonadaceae</taxon>
        <taxon>Pseudomonas</taxon>
    </lineage>
</organism>
<comment type="caution">
    <text evidence="2">The sequence shown here is derived from an EMBL/GenBank/DDBJ whole genome shotgun (WGS) entry which is preliminary data.</text>
</comment>
<protein>
    <submittedName>
        <fullName evidence="2">Uncharacterized protein</fullName>
    </submittedName>
</protein>
<keyword evidence="1" id="KW-0472">Membrane</keyword>
<gene>
    <name evidence="2" type="ORF">JEU22_00965</name>
</gene>
<dbReference type="Proteomes" id="UP000637061">
    <property type="component" value="Unassembled WGS sequence"/>
</dbReference>
<name>A0A8I1EBJ1_PSEPU</name>
<reference evidence="2" key="1">
    <citation type="submission" date="2020-12" db="EMBL/GenBank/DDBJ databases">
        <title>Enhanced detection system for hospital associated transmission using whole genome sequencing surveillance.</title>
        <authorList>
            <person name="Harrison L.H."/>
            <person name="Van Tyne D."/>
            <person name="Marsh J.W."/>
            <person name="Griffith M.P."/>
            <person name="Snyder D.J."/>
            <person name="Cooper V.S."/>
            <person name="Mustapha M."/>
        </authorList>
    </citation>
    <scope>NUCLEOTIDE SEQUENCE</scope>
    <source>
        <strain evidence="2">PSB00042</strain>
    </source>
</reference>
<evidence type="ECO:0000256" key="1">
    <source>
        <dbReference type="SAM" id="Phobius"/>
    </source>
</evidence>
<keyword evidence="1" id="KW-1133">Transmembrane helix</keyword>
<dbReference type="RefSeq" id="WP_198746093.1">
    <property type="nucleotide sequence ID" value="NZ_JAEHTE010000001.1"/>
</dbReference>
<keyword evidence="1" id="KW-0812">Transmembrane</keyword>
<accession>A0A8I1EBJ1</accession>
<dbReference type="EMBL" id="JAEHTE010000001">
    <property type="protein sequence ID" value="MBI6882476.1"/>
    <property type="molecule type" value="Genomic_DNA"/>
</dbReference>
<evidence type="ECO:0000313" key="3">
    <source>
        <dbReference type="Proteomes" id="UP000637061"/>
    </source>
</evidence>
<sequence length="63" mass="6944">MHAIALFIGLVIESGILLLKAIIVIGLVGLLFVQPVAAILLALALYFARPHARRYFEDKLNRS</sequence>